<accession>A0A318R9Q8</accession>
<evidence type="ECO:0000313" key="2">
    <source>
        <dbReference type="Proteomes" id="UP000247591"/>
    </source>
</evidence>
<reference evidence="1 2" key="1">
    <citation type="submission" date="2018-06" db="EMBL/GenBank/DDBJ databases">
        <title>Genomic Encyclopedia of Type Strains, Phase IV (KMG-IV): sequencing the most valuable type-strain genomes for metagenomic binning, comparative biology and taxonomic classification.</title>
        <authorList>
            <person name="Goeker M."/>
        </authorList>
    </citation>
    <scope>NUCLEOTIDE SEQUENCE [LARGE SCALE GENOMIC DNA]</scope>
    <source>
        <strain evidence="1 2">DSM 45521</strain>
    </source>
</reference>
<dbReference type="Proteomes" id="UP000247591">
    <property type="component" value="Unassembled WGS sequence"/>
</dbReference>
<sequence>MTLDTLMFNNETIHNLFVPGKMGRTKKQAAQTISTLTV</sequence>
<proteinExistence type="predicted"/>
<dbReference type="EMBL" id="QJSP01000022">
    <property type="protein sequence ID" value="PYE12418.1"/>
    <property type="molecule type" value="Genomic_DNA"/>
</dbReference>
<keyword evidence="2" id="KW-1185">Reference proteome</keyword>
<comment type="caution">
    <text evidence="1">The sequence shown here is derived from an EMBL/GenBank/DDBJ whole genome shotgun (WGS) entry which is preliminary data.</text>
</comment>
<name>A0A318R9Q8_WILLI</name>
<gene>
    <name evidence="1" type="ORF">DFR67_1222</name>
</gene>
<evidence type="ECO:0000313" key="1">
    <source>
        <dbReference type="EMBL" id="PYE12418.1"/>
    </source>
</evidence>
<protein>
    <submittedName>
        <fullName evidence="1">Uncharacterized protein</fullName>
    </submittedName>
</protein>
<dbReference type="AlphaFoldDB" id="A0A318R9Q8"/>
<organism evidence="1 2">
    <name type="scientific">Williamsia limnetica</name>
    <dbReference type="NCBI Taxonomy" id="882452"/>
    <lineage>
        <taxon>Bacteria</taxon>
        <taxon>Bacillati</taxon>
        <taxon>Actinomycetota</taxon>
        <taxon>Actinomycetes</taxon>
        <taxon>Mycobacteriales</taxon>
        <taxon>Nocardiaceae</taxon>
        <taxon>Williamsia</taxon>
    </lineage>
</organism>